<evidence type="ECO:0000313" key="3">
    <source>
        <dbReference type="Proteomes" id="UP000198615"/>
    </source>
</evidence>
<dbReference type="Pfam" id="PF06170">
    <property type="entry name" value="DUF983"/>
    <property type="match status" value="1"/>
</dbReference>
<proteinExistence type="predicted"/>
<feature type="transmembrane region" description="Helical" evidence="1">
    <location>
        <begin position="55"/>
        <end position="73"/>
    </location>
</feature>
<gene>
    <name evidence="2" type="ORF">SAMN05660686_00071</name>
</gene>
<name>A0A8G2BDY0_9PROT</name>
<organism evidence="2 3">
    <name type="scientific">Thalassobaculum litoreum DSM 18839</name>
    <dbReference type="NCBI Taxonomy" id="1123362"/>
    <lineage>
        <taxon>Bacteria</taxon>
        <taxon>Pseudomonadati</taxon>
        <taxon>Pseudomonadota</taxon>
        <taxon>Alphaproteobacteria</taxon>
        <taxon>Rhodospirillales</taxon>
        <taxon>Thalassobaculaceae</taxon>
        <taxon>Thalassobaculum</taxon>
    </lineage>
</organism>
<keyword evidence="1" id="KW-0472">Membrane</keyword>
<protein>
    <submittedName>
        <fullName evidence="2">Uncharacterized conserved protein, DUF983 family</fullName>
    </submittedName>
</protein>
<dbReference type="AlphaFoldDB" id="A0A8G2BDY0"/>
<comment type="caution">
    <text evidence="2">The sequence shown here is derived from an EMBL/GenBank/DDBJ whole genome shotgun (WGS) entry which is preliminary data.</text>
</comment>
<reference evidence="2 3" key="1">
    <citation type="submission" date="2016-10" db="EMBL/GenBank/DDBJ databases">
        <authorList>
            <person name="Varghese N."/>
            <person name="Submissions S."/>
        </authorList>
    </citation>
    <scope>NUCLEOTIDE SEQUENCE [LARGE SCALE GENOMIC DNA]</scope>
    <source>
        <strain evidence="2 3">DSM 18839</strain>
    </source>
</reference>
<feature type="transmembrane region" description="Helical" evidence="1">
    <location>
        <begin position="80"/>
        <end position="102"/>
    </location>
</feature>
<evidence type="ECO:0000256" key="1">
    <source>
        <dbReference type="SAM" id="Phobius"/>
    </source>
</evidence>
<accession>A0A8G2BDY0</accession>
<evidence type="ECO:0000313" key="2">
    <source>
        <dbReference type="EMBL" id="SDF05772.1"/>
    </source>
</evidence>
<dbReference type="InterPro" id="IPR009325">
    <property type="entry name" value="DUF983"/>
</dbReference>
<dbReference type="OrthoDB" id="9799456at2"/>
<keyword evidence="3" id="KW-1185">Reference proteome</keyword>
<dbReference type="RefSeq" id="WP_093147346.1">
    <property type="nucleotide sequence ID" value="NZ_FNBW01000001.1"/>
</dbReference>
<dbReference type="Proteomes" id="UP000198615">
    <property type="component" value="Unassembled WGS sequence"/>
</dbReference>
<keyword evidence="1" id="KW-0812">Transmembrane</keyword>
<sequence>MSERPIGLGIRRGLRLKCPECGEGRLFRKFLKVSDRCESCGADNTVYPCDDAPPYLAIFLVGHLLMPFIVMMSRDMAPPIWVMASIWLPLTLACCVLALPYMKGLVVGFAWATGVKHPDAEG</sequence>
<keyword evidence="1" id="KW-1133">Transmembrane helix</keyword>
<dbReference type="EMBL" id="FNBW01000001">
    <property type="protein sequence ID" value="SDF05772.1"/>
    <property type="molecule type" value="Genomic_DNA"/>
</dbReference>